<reference evidence="3 35" key="11">
    <citation type="submission" date="2023-06" db="EMBL/GenBank/DDBJ databases">
        <title>Complete Genome Sequences of Bifidobacterium faecale strain JCM19861T was isolated from human faeces by Jung-Hye Choi et al. (2014).</title>
        <authorList>
            <person name="Okuhama S."/>
            <person name="Takahashi H."/>
            <person name="Imaizumi K."/>
            <person name="Nakayama S."/>
            <person name="Ogata Y."/>
            <person name="Suda W."/>
        </authorList>
    </citation>
    <scope>NUCLEOTIDE SEQUENCE [LARGE SCALE GENOMIC DNA]</scope>
    <source>
        <strain evidence="3 35">JCM 19861</strain>
    </source>
</reference>
<evidence type="ECO:0000313" key="6">
    <source>
        <dbReference type="EMBL" id="KAB5747196.1"/>
    </source>
</evidence>
<dbReference type="RefSeq" id="WP_003810744.1">
    <property type="nucleotide sequence ID" value="NZ_AP028457.1"/>
</dbReference>
<dbReference type="OMA" id="HIGYHER"/>
<dbReference type="Proteomes" id="UP000464884">
    <property type="component" value="Chromosome"/>
</dbReference>
<protein>
    <submittedName>
        <fullName evidence="10">Flavin-nucleotide-binding protein</fullName>
    </submittedName>
    <submittedName>
        <fullName evidence="4 5">Pyridoxamine 5'-phosphate oxidase</fullName>
    </submittedName>
    <submittedName>
        <fullName evidence="19">Pyridoxamine 5'-phosphate oxidase family protein</fullName>
        <ecNumber evidence="19">1.-.-.-</ecNumber>
        <ecNumber evidence="19">1.4.3.5</ecNumber>
    </submittedName>
</protein>
<dbReference type="Proteomes" id="UP000095647">
    <property type="component" value="Unassembled WGS sequence"/>
</dbReference>
<reference evidence="11 22" key="4">
    <citation type="submission" date="2017-03" db="EMBL/GenBank/DDBJ databases">
        <title>Maternal inheritance of bifidobacteria.</title>
        <authorList>
            <person name="Lugli G.A."/>
            <person name="Duranti S."/>
            <person name="Milani C."/>
            <person name="Mancabelli L."/>
        </authorList>
    </citation>
    <scope>NUCLEOTIDE SEQUENCE [LARGE SCALE GENOMIC DNA]</scope>
    <source>
        <strain evidence="11 22">1892B</strain>
    </source>
</reference>
<evidence type="ECO:0000313" key="22">
    <source>
        <dbReference type="Proteomes" id="UP000192714"/>
    </source>
</evidence>
<evidence type="ECO:0000313" key="20">
    <source>
        <dbReference type="Proteomes" id="UP000095647"/>
    </source>
</evidence>
<evidence type="ECO:0000313" key="34">
    <source>
        <dbReference type="Proteomes" id="UP000470926"/>
    </source>
</evidence>
<dbReference type="SUPFAM" id="SSF50475">
    <property type="entry name" value="FMN-binding split barrel"/>
    <property type="match status" value="1"/>
</dbReference>
<evidence type="ECO:0000313" key="26">
    <source>
        <dbReference type="Proteomes" id="UP000193664"/>
    </source>
</evidence>
<evidence type="ECO:0000313" key="23">
    <source>
        <dbReference type="Proteomes" id="UP000193179"/>
    </source>
</evidence>
<evidence type="ECO:0000313" key="28">
    <source>
        <dbReference type="Proteomes" id="UP000284589"/>
    </source>
</evidence>
<dbReference type="EC" id="1.-.-.-" evidence="19"/>
<dbReference type="EMBL" id="MAXD01000002">
    <property type="protein sequence ID" value="OFA35490.1"/>
    <property type="molecule type" value="Genomic_DNA"/>
</dbReference>
<dbReference type="Proteomes" id="UP000284589">
    <property type="component" value="Unassembled WGS sequence"/>
</dbReference>
<evidence type="ECO:0000313" key="24">
    <source>
        <dbReference type="Proteomes" id="UP000193208"/>
    </source>
</evidence>
<dbReference type="EMBL" id="LNKI01000003">
    <property type="protein sequence ID" value="OSH00153.1"/>
    <property type="molecule type" value="Genomic_DNA"/>
</dbReference>
<evidence type="ECO:0000313" key="32">
    <source>
        <dbReference type="Proteomes" id="UP000464884"/>
    </source>
</evidence>
<dbReference type="EMBL" id="NAQF01000002">
    <property type="protein sequence ID" value="OQM58161.1"/>
    <property type="molecule type" value="Genomic_DNA"/>
</dbReference>
<evidence type="ECO:0000313" key="4">
    <source>
        <dbReference type="EMBL" id="CUN36902.1"/>
    </source>
</evidence>
<reference evidence="5" key="9">
    <citation type="submission" date="2021-08" db="EMBL/GenBank/DDBJ databases">
        <title>Draft genome sequence of the GABA producer Bifidobacterium adolescentis 4-2, isolated from healthy human feces.</title>
        <authorList>
            <person name="Altaib H."/>
            <person name="Niwa R."/>
            <person name="Abe M."/>
            <person name="Suzuki T."/>
        </authorList>
    </citation>
    <scope>NUCLEOTIDE SEQUENCE</scope>
    <source>
        <strain evidence="5">4-2</strain>
    </source>
</reference>
<evidence type="ECO:0000313" key="17">
    <source>
        <dbReference type="EMBL" id="RHJ18176.1"/>
    </source>
</evidence>
<evidence type="ECO:0000313" key="8">
    <source>
        <dbReference type="EMBL" id="KAB6030377.1"/>
    </source>
</evidence>
<dbReference type="EMBL" id="QRVT01000002">
    <property type="protein sequence ID" value="RGS65168.1"/>
    <property type="molecule type" value="Genomic_DNA"/>
</dbReference>
<dbReference type="AlphaFoldDB" id="A0A076JIV3"/>
<feature type="domain" description="Pyridoxamine 5'-phosphate oxidase N-terminal" evidence="1">
    <location>
        <begin position="4"/>
        <end position="118"/>
    </location>
</feature>
<dbReference type="Proteomes" id="UP000437631">
    <property type="component" value="Unassembled WGS sequence"/>
</dbReference>
<sequence length="134" mass="14787">MAKLTEEMKDFISSNLAWVATIGKDGHVDLGPKMSTFVIDDTHIGYHERTAGQMYRNLLDGSELVIAVANLEQKRGYRFRGNVTLHSDDAIYDEQVAVAEHNGTKKPMTIPVLEITEIQDLTPGATAGKTIVKD</sequence>
<dbReference type="Proteomes" id="UP000193208">
    <property type="component" value="Unassembled WGS sequence"/>
</dbReference>
<dbReference type="EMBL" id="QRNG01000003">
    <property type="protein sequence ID" value="RHK26770.1"/>
    <property type="molecule type" value="Genomic_DNA"/>
</dbReference>
<evidence type="ECO:0000313" key="7">
    <source>
        <dbReference type="EMBL" id="KAB5885896.1"/>
    </source>
</evidence>
<keyword evidence="35" id="KW-1185">Reference proteome</keyword>
<dbReference type="GeneID" id="4556078"/>
<evidence type="ECO:0000313" key="35">
    <source>
        <dbReference type="Proteomes" id="UP001357973"/>
    </source>
</evidence>
<proteinExistence type="predicted"/>
<evidence type="ECO:0000313" key="29">
    <source>
        <dbReference type="Proteomes" id="UP000285262"/>
    </source>
</evidence>
<evidence type="ECO:0000313" key="11">
    <source>
        <dbReference type="EMBL" id="OQM58161.1"/>
    </source>
</evidence>
<dbReference type="PANTHER" id="PTHR40660:SF1">
    <property type="entry name" value="5'-PHOSPHATE OXIDASE PUTATIVE DOMAIN-CONTAINING PROTEIN-RELATED"/>
    <property type="match status" value="1"/>
</dbReference>
<evidence type="ECO:0000259" key="1">
    <source>
        <dbReference type="Pfam" id="PF01243"/>
    </source>
</evidence>
<evidence type="ECO:0000313" key="2">
    <source>
        <dbReference type="EMBL" id="AVT46165.1"/>
    </source>
</evidence>
<dbReference type="EMBL" id="AP028457">
    <property type="protein sequence ID" value="BEK83437.1"/>
    <property type="molecule type" value="Genomic_DNA"/>
</dbReference>
<evidence type="ECO:0000313" key="16">
    <source>
        <dbReference type="EMBL" id="RGS65168.1"/>
    </source>
</evidence>
<dbReference type="EMBL" id="LNKF01000004">
    <property type="protein sequence ID" value="OSG93999.1"/>
    <property type="molecule type" value="Genomic_DNA"/>
</dbReference>
<dbReference type="Proteomes" id="UP000193179">
    <property type="component" value="Chromosome"/>
</dbReference>
<dbReference type="EMBL" id="BPPZ01000002">
    <property type="protein sequence ID" value="GJD13539.1"/>
    <property type="molecule type" value="Genomic_DNA"/>
</dbReference>
<dbReference type="Proteomes" id="UP001206013">
    <property type="component" value="Unassembled WGS sequence"/>
</dbReference>
<dbReference type="EMBL" id="QRLP01000003">
    <property type="protein sequence ID" value="RHJ18176.1"/>
    <property type="molecule type" value="Genomic_DNA"/>
</dbReference>
<evidence type="ECO:0000313" key="18">
    <source>
        <dbReference type="EMBL" id="RHK26770.1"/>
    </source>
</evidence>
<evidence type="ECO:0000313" key="10">
    <source>
        <dbReference type="EMBL" id="OFA35490.1"/>
    </source>
</evidence>
<dbReference type="Proteomes" id="UP000285262">
    <property type="component" value="Unassembled WGS sequence"/>
</dbReference>
<name>A0A076JIV3_BIFAD</name>
<evidence type="ECO:0000313" key="27">
    <source>
        <dbReference type="Proteomes" id="UP000241454"/>
    </source>
</evidence>
<dbReference type="EMBL" id="CYYI01000001">
    <property type="protein sequence ID" value="CUN36902.1"/>
    <property type="molecule type" value="Genomic_DNA"/>
</dbReference>
<evidence type="ECO:0000313" key="15">
    <source>
        <dbReference type="EMBL" id="QHB63149.1"/>
    </source>
</evidence>
<dbReference type="EMBL" id="WDLT01000003">
    <property type="protein sequence ID" value="KAB5747196.1"/>
    <property type="molecule type" value="Genomic_DNA"/>
</dbReference>
<dbReference type="EC" id="1.4.3.5" evidence="19"/>
<dbReference type="InterPro" id="IPR012349">
    <property type="entry name" value="Split_barrel_FMN-bd"/>
</dbReference>
<reference evidence="9" key="10">
    <citation type="submission" date="2022-06" db="EMBL/GenBank/DDBJ databases">
        <title>Isolation of gut microbiota from human fecal samples.</title>
        <authorList>
            <person name="Pamer E.G."/>
            <person name="Barat B."/>
            <person name="Waligurski E."/>
            <person name="Medina S."/>
            <person name="Paddock L."/>
            <person name="Mostad J."/>
        </authorList>
    </citation>
    <scope>NUCLEOTIDE SEQUENCE</scope>
    <source>
        <strain evidence="9">SL.1.01</strain>
    </source>
</reference>
<evidence type="ECO:0000313" key="19">
    <source>
        <dbReference type="EMBL" id="WNE84921.1"/>
    </source>
</evidence>
<dbReference type="EMBL" id="WDFR01000002">
    <property type="protein sequence ID" value="KAB6030377.1"/>
    <property type="molecule type" value="Genomic_DNA"/>
</dbReference>
<dbReference type="Proteomes" id="UP000886943">
    <property type="component" value="Unassembled WGS sequence"/>
</dbReference>
<dbReference type="PANTHER" id="PTHR40660">
    <property type="entry name" value="5'-PHOSPHATE OXIDASE PUTATIVE DOMAIN-CONTAINING PROTEIN-RELATED"/>
    <property type="match status" value="1"/>
</dbReference>
<reference evidence="28 29" key="6">
    <citation type="submission" date="2018-08" db="EMBL/GenBank/DDBJ databases">
        <title>A genome reference for cultivated species of the human gut microbiota.</title>
        <authorList>
            <person name="Zou Y."/>
            <person name="Xue W."/>
            <person name="Luo G."/>
        </authorList>
    </citation>
    <scope>NUCLEOTIDE SEQUENCE [LARGE SCALE GENOMIC DNA]</scope>
    <source>
        <strain evidence="16 30">AF21-27</strain>
        <strain evidence="18 29">AF45-19</strain>
        <strain evidence="17 28">AM12-20</strain>
    </source>
</reference>
<dbReference type="EMBL" id="LNKD01000001">
    <property type="protein sequence ID" value="OSG88604.1"/>
    <property type="molecule type" value="Genomic_DNA"/>
</dbReference>
<evidence type="ECO:0000313" key="33">
    <source>
        <dbReference type="Proteomes" id="UP000470200"/>
    </source>
</evidence>
<evidence type="ECO:0000313" key="21">
    <source>
        <dbReference type="Proteomes" id="UP000175684"/>
    </source>
</evidence>
<evidence type="ECO:0000313" key="3">
    <source>
        <dbReference type="EMBL" id="BEK83437.1"/>
    </source>
</evidence>
<dbReference type="OrthoDB" id="6196741at2"/>
<dbReference type="Proteomes" id="UP000175684">
    <property type="component" value="Unassembled WGS sequence"/>
</dbReference>
<evidence type="ECO:0000313" key="14">
    <source>
        <dbReference type="EMBL" id="OSH00153.1"/>
    </source>
</evidence>
<keyword evidence="19" id="KW-0560">Oxidoreductase</keyword>
<reference evidence="31 33" key="7">
    <citation type="journal article" date="2019" name="Nat. Med.">
        <title>A library of human gut bacterial isolates paired with longitudinal multiomics data enables mechanistic microbiome research.</title>
        <authorList>
            <person name="Poyet M."/>
            <person name="Groussin M."/>
            <person name="Gibbons S.M."/>
            <person name="Avila-Pacheco J."/>
            <person name="Jiang X."/>
            <person name="Kearney S.M."/>
            <person name="Perrotta A.R."/>
            <person name="Berdy B."/>
            <person name="Zhao S."/>
            <person name="Lieberman T.D."/>
            <person name="Swanson P.K."/>
            <person name="Smith M."/>
            <person name="Roesemann S."/>
            <person name="Alexander J.E."/>
            <person name="Rich S.A."/>
            <person name="Livny J."/>
            <person name="Vlamakis H."/>
            <person name="Clish C."/>
            <person name="Bullock K."/>
            <person name="Deik A."/>
            <person name="Scott J."/>
            <person name="Pierce K.A."/>
            <person name="Xavier R.J."/>
            <person name="Alm E.J."/>
        </authorList>
    </citation>
    <scope>NUCLEOTIDE SEQUENCE [LARGE SCALE GENOMIC DNA]</scope>
    <source>
        <strain evidence="7 33">BIOML-A105</strain>
        <strain evidence="6 31">BIOML-A190</strain>
        <strain evidence="8 34">BIOML-A26</strain>
    </source>
</reference>
<organism evidence="19 23">
    <name type="scientific">Bifidobacterium adolescentis</name>
    <dbReference type="NCBI Taxonomy" id="1680"/>
    <lineage>
        <taxon>Bacteria</taxon>
        <taxon>Bacillati</taxon>
        <taxon>Actinomycetota</taxon>
        <taxon>Actinomycetes</taxon>
        <taxon>Bifidobacteriales</taxon>
        <taxon>Bifidobacteriaceae</taxon>
        <taxon>Bifidobacterium</taxon>
    </lineage>
</organism>
<dbReference type="Proteomes" id="UP000470200">
    <property type="component" value="Unassembled WGS sequence"/>
</dbReference>
<dbReference type="KEGG" id="bado:BBMN23_1242"/>
<dbReference type="EMBL" id="CP047129">
    <property type="protein sequence ID" value="QHB63149.1"/>
    <property type="molecule type" value="Genomic_DNA"/>
</dbReference>
<dbReference type="Proteomes" id="UP000192714">
    <property type="component" value="Unassembled WGS sequence"/>
</dbReference>
<evidence type="ECO:0000313" key="5">
    <source>
        <dbReference type="EMBL" id="GJD13539.1"/>
    </source>
</evidence>
<dbReference type="Proteomes" id="UP000241454">
    <property type="component" value="Chromosome"/>
</dbReference>
<dbReference type="Proteomes" id="UP000285462">
    <property type="component" value="Unassembled WGS sequence"/>
</dbReference>
<dbReference type="Pfam" id="PF01243">
    <property type="entry name" value="PNPOx_N"/>
    <property type="match status" value="1"/>
</dbReference>
<evidence type="ECO:0000313" key="31">
    <source>
        <dbReference type="Proteomes" id="UP000437631"/>
    </source>
</evidence>
<dbReference type="Proteomes" id="UP001357973">
    <property type="component" value="Chromosome"/>
</dbReference>
<evidence type="ECO:0000313" key="12">
    <source>
        <dbReference type="EMBL" id="OSG88604.1"/>
    </source>
</evidence>
<evidence type="ECO:0000313" key="13">
    <source>
        <dbReference type="EMBL" id="OSG93999.1"/>
    </source>
</evidence>
<dbReference type="EMBL" id="WDIP01000003">
    <property type="protein sequence ID" value="KAB5885896.1"/>
    <property type="molecule type" value="Genomic_DNA"/>
</dbReference>
<reference evidence="4 20" key="1">
    <citation type="submission" date="2015-09" db="EMBL/GenBank/DDBJ databases">
        <authorList>
            <consortium name="Pathogen Informatics"/>
        </authorList>
    </citation>
    <scope>NUCLEOTIDE SEQUENCE [LARGE SCALE GENOMIC DNA]</scope>
    <source>
        <strain evidence="4 20">2789STDY5608824</strain>
    </source>
</reference>
<dbReference type="InterPro" id="IPR011576">
    <property type="entry name" value="Pyridox_Oxase_N"/>
</dbReference>
<reference evidence="19" key="12">
    <citation type="submission" date="2023-09" db="EMBL/GenBank/DDBJ databases">
        <title>Ecological and genomic based identification of the Bifidobacterium adolescentis prototype of the healthy human gut microbiota.</title>
        <authorList>
            <person name="Lugli G.A."/>
            <person name="Argentini C."/>
            <person name="Tarracchini C."/>
            <person name="Fontana F."/>
            <person name="Alessandri G."/>
            <person name="Mancabelli L."/>
            <person name="Milani C."/>
            <person name="Turroni F."/>
            <person name="Ventura M."/>
        </authorList>
    </citation>
    <scope>NUCLEOTIDE SEQUENCE</scope>
    <source>
        <strain evidence="19">703B</strain>
    </source>
</reference>
<dbReference type="KEGG" id="badl:BADO_1148"/>
<accession>A0A076JIV3</accession>
<gene>
    <name evidence="4" type="primary">pdxH</name>
    <name evidence="13" type="ORF">AD0028_1366</name>
    <name evidence="14" type="ORF">AL0467_1353</name>
    <name evidence="12" type="ORF">B0487_1523</name>
    <name evidence="19" type="ORF">B0703_07925</name>
    <name evidence="3" type="ORF">B19861_13790</name>
    <name evidence="11" type="ORF">B5789_0238</name>
    <name evidence="10" type="ORF">BBK15_04740</name>
    <name evidence="5" type="ORF">BIFAD42_05230</name>
    <name evidence="2" type="ORF">C8077_06855</name>
    <name evidence="18" type="ORF">DW072_03165</name>
    <name evidence="17" type="ORF">DW139_05905</name>
    <name evidence="16" type="ORF">DWX79_05270</name>
    <name evidence="4" type="ORF">ERS852382_00170</name>
    <name evidence="15" type="ORF">F3K97_07780</name>
    <name evidence="8" type="ORF">GA542_05945</name>
    <name evidence="7" type="ORF">GA629_04265</name>
    <name evidence="6" type="ORF">GA752_04140</name>
    <name evidence="9" type="ORF">NE692_04965</name>
</gene>
<evidence type="ECO:0000313" key="25">
    <source>
        <dbReference type="Proteomes" id="UP000193377"/>
    </source>
</evidence>
<dbReference type="GO" id="GO:0004733">
    <property type="term" value="F:pyridoxamine phosphate oxidase activity"/>
    <property type="evidence" value="ECO:0007669"/>
    <property type="project" value="UniProtKB-EC"/>
</dbReference>
<dbReference type="Proteomes" id="UP000193664">
    <property type="component" value="Unassembled WGS sequence"/>
</dbReference>
<reference evidence="10 21" key="3">
    <citation type="submission" date="2016-07" db="EMBL/GenBank/DDBJ databases">
        <title>Draft Genome Sequence of Bifidobacterium adolescentis strain Km 4.</title>
        <authorList>
            <person name="Danilenko V.N."/>
        </authorList>
    </citation>
    <scope>NUCLEOTIDE SEQUENCE [LARGE SCALE GENOMIC DNA]</scope>
    <source>
        <strain evidence="10 21">Km 4</strain>
    </source>
</reference>
<dbReference type="Gene3D" id="2.30.110.10">
    <property type="entry name" value="Electron Transport, Fmn-binding Protein, Chain A"/>
    <property type="match status" value="1"/>
</dbReference>
<dbReference type="EMBL" id="CP133648">
    <property type="protein sequence ID" value="WNE84921.1"/>
    <property type="molecule type" value="Genomic_DNA"/>
</dbReference>
<reference evidence="2 27" key="5">
    <citation type="submission" date="2018-03" db="EMBL/GenBank/DDBJ databases">
        <authorList>
            <person name="Keele B.F."/>
        </authorList>
    </citation>
    <scope>NUCLEOTIDE SEQUENCE [LARGE SCALE GENOMIC DNA]</scope>
    <source>
        <strain evidence="2 27">1-11</strain>
    </source>
</reference>
<dbReference type="Proteomes" id="UP000193377">
    <property type="component" value="Unassembled WGS sequence"/>
</dbReference>
<reference evidence="24 25" key="2">
    <citation type="journal article" date="2016" name="Sci. Rep.">
        <title>Evaluation of genetic diversity among strains of the human gut commensal Bifidobacterium adolescentis.</title>
        <authorList>
            <person name="Duranti S."/>
            <person name="Milani C."/>
            <person name="Lugli G.A."/>
            <person name="Mancabelli L."/>
            <person name="Turroni F."/>
            <person name="Ferrario C."/>
            <person name="Mangifesta M."/>
            <person name="Viappiani A."/>
            <person name="Sanchez B."/>
            <person name="Margolles A."/>
            <person name="van Sinderen D."/>
            <person name="Ventura M."/>
        </authorList>
    </citation>
    <scope>NUCLEOTIDE SEQUENCE</scope>
    <source>
        <strain evidence="12 25">487B</strain>
        <strain evidence="19">703B</strain>
        <strain evidence="13 26">AD2-8</strain>
        <strain evidence="14 24">AL46-7</strain>
    </source>
</reference>
<dbReference type="EMBL" id="JANFYM010000003">
    <property type="protein sequence ID" value="MCQ4792812.1"/>
    <property type="molecule type" value="Genomic_DNA"/>
</dbReference>
<evidence type="ECO:0000313" key="30">
    <source>
        <dbReference type="Proteomes" id="UP000285462"/>
    </source>
</evidence>
<dbReference type="PATRIC" id="fig|1680.5.peg.1247"/>
<dbReference type="Proteomes" id="UP000470926">
    <property type="component" value="Unassembled WGS sequence"/>
</dbReference>
<reference evidence="15 32" key="8">
    <citation type="submission" date="2019-12" db="EMBL/GenBank/DDBJ databases">
        <title>Draft Genome Sequence of Bifidobacterium adolescentis ZJ2.</title>
        <authorList>
            <person name="Jin Z."/>
        </authorList>
    </citation>
    <scope>NUCLEOTIDE SEQUENCE [LARGE SCALE GENOMIC DNA]</scope>
    <source>
        <strain evidence="15 32">ZJ2</strain>
    </source>
</reference>
<dbReference type="eggNOG" id="COG3576">
    <property type="taxonomic scope" value="Bacteria"/>
</dbReference>
<evidence type="ECO:0000313" key="9">
    <source>
        <dbReference type="EMBL" id="MCQ4792812.1"/>
    </source>
</evidence>
<dbReference type="EMBL" id="CP028341">
    <property type="protein sequence ID" value="AVT46165.1"/>
    <property type="molecule type" value="Genomic_DNA"/>
</dbReference>